<keyword evidence="3" id="KW-1003">Cell membrane</keyword>
<evidence type="ECO:0000256" key="5">
    <source>
        <dbReference type="ARBA" id="ARBA00022679"/>
    </source>
</evidence>
<keyword evidence="12 21" id="KW-1133">Transmembrane helix</keyword>
<dbReference type="GO" id="GO:0007411">
    <property type="term" value="P:axon guidance"/>
    <property type="evidence" value="ECO:0007669"/>
    <property type="project" value="TreeGrafter"/>
</dbReference>
<keyword evidence="7" id="KW-0732">Signal</keyword>
<dbReference type="SMART" id="SM00615">
    <property type="entry name" value="EPH_lbd"/>
    <property type="match status" value="1"/>
</dbReference>
<evidence type="ECO:0000256" key="10">
    <source>
        <dbReference type="ARBA" id="ARBA00022777"/>
    </source>
</evidence>
<evidence type="ECO:0000256" key="7">
    <source>
        <dbReference type="ARBA" id="ARBA00022729"/>
    </source>
</evidence>
<evidence type="ECO:0000256" key="9">
    <source>
        <dbReference type="ARBA" id="ARBA00022741"/>
    </source>
</evidence>
<keyword evidence="5" id="KW-0808">Transferase</keyword>
<dbReference type="SUPFAM" id="SSF57184">
    <property type="entry name" value="Growth factor receptor domain"/>
    <property type="match status" value="1"/>
</dbReference>
<dbReference type="InterPro" id="IPR050449">
    <property type="entry name" value="Ephrin_rcpt_TKs"/>
</dbReference>
<dbReference type="InterPro" id="IPR008266">
    <property type="entry name" value="Tyr_kinase_AS"/>
</dbReference>
<dbReference type="InterPro" id="IPR001660">
    <property type="entry name" value="SAM"/>
</dbReference>
<dbReference type="Proteomes" id="UP001209878">
    <property type="component" value="Unassembled WGS sequence"/>
</dbReference>
<dbReference type="GO" id="GO:0030425">
    <property type="term" value="C:dendrite"/>
    <property type="evidence" value="ECO:0007669"/>
    <property type="project" value="TreeGrafter"/>
</dbReference>
<feature type="active site" description="Proton acceptor" evidence="17">
    <location>
        <position position="754"/>
    </location>
</feature>
<dbReference type="PRINTS" id="PR00109">
    <property type="entry name" value="TYRKINASE"/>
</dbReference>
<dbReference type="EC" id="2.7.10.1" evidence="2"/>
<dbReference type="InterPro" id="IPR013783">
    <property type="entry name" value="Ig-like_fold"/>
</dbReference>
<dbReference type="PANTHER" id="PTHR46877">
    <property type="entry name" value="EPH RECEPTOR A5"/>
    <property type="match status" value="1"/>
</dbReference>
<evidence type="ECO:0000256" key="11">
    <source>
        <dbReference type="ARBA" id="ARBA00022840"/>
    </source>
</evidence>
<dbReference type="InterPro" id="IPR020635">
    <property type="entry name" value="Tyr_kinase_cat_dom"/>
</dbReference>
<keyword evidence="14" id="KW-0829">Tyrosine-protein kinase</keyword>
<feature type="domain" description="Fibronectin type-III" evidence="24">
    <location>
        <begin position="299"/>
        <end position="401"/>
    </location>
</feature>
<evidence type="ECO:0000256" key="3">
    <source>
        <dbReference type="ARBA" id="ARBA00022475"/>
    </source>
</evidence>
<evidence type="ECO:0000256" key="2">
    <source>
        <dbReference type="ARBA" id="ARBA00011902"/>
    </source>
</evidence>
<dbReference type="InterPro" id="IPR009030">
    <property type="entry name" value="Growth_fac_rcpt_cys_sf"/>
</dbReference>
<evidence type="ECO:0000259" key="23">
    <source>
        <dbReference type="PROSITE" id="PS50105"/>
    </source>
</evidence>
<evidence type="ECO:0000256" key="4">
    <source>
        <dbReference type="ARBA" id="ARBA00022553"/>
    </source>
</evidence>
<evidence type="ECO:0000256" key="21">
    <source>
        <dbReference type="SAM" id="Phobius"/>
    </source>
</evidence>
<evidence type="ECO:0000259" key="22">
    <source>
        <dbReference type="PROSITE" id="PS50011"/>
    </source>
</evidence>
<keyword evidence="11 18" id="KW-0067">ATP-binding</keyword>
<keyword evidence="9 18" id="KW-0547">Nucleotide-binding</keyword>
<feature type="domain" description="Protein kinase" evidence="22">
    <location>
        <begin position="630"/>
        <end position="891"/>
    </location>
</feature>
<proteinExistence type="predicted"/>
<protein>
    <recommendedName>
        <fullName evidence="2">receptor protein-tyrosine kinase</fullName>
        <ecNumber evidence="2">2.7.10.1</ecNumber>
    </recommendedName>
</protein>
<name>A0AAD9UJ06_RIDPI</name>
<dbReference type="FunFam" id="3.30.200.20:FF:000143">
    <property type="entry name" value="Ephrin type-B receptor 6"/>
    <property type="match status" value="1"/>
</dbReference>
<evidence type="ECO:0000256" key="18">
    <source>
        <dbReference type="PIRSR" id="PIRSR000666-2"/>
    </source>
</evidence>
<dbReference type="InterPro" id="IPR027936">
    <property type="entry name" value="Eph_TM"/>
</dbReference>
<dbReference type="Gene3D" id="1.10.150.50">
    <property type="entry name" value="Transcription Factor, Ets-1"/>
    <property type="match status" value="1"/>
</dbReference>
<dbReference type="InterPro" id="IPR013761">
    <property type="entry name" value="SAM/pointed_sf"/>
</dbReference>
<dbReference type="Pfam" id="PF25599">
    <property type="entry name" value="Ephrin_CRD"/>
    <property type="match status" value="1"/>
</dbReference>
<dbReference type="SUPFAM" id="SSF47769">
    <property type="entry name" value="SAM/Pointed domain"/>
    <property type="match status" value="1"/>
</dbReference>
<keyword evidence="6 21" id="KW-0812">Transmembrane</keyword>
<keyword evidence="10" id="KW-0418">Kinase</keyword>
<dbReference type="Gene3D" id="2.60.40.1770">
    <property type="entry name" value="ephrin a2 ectodomain"/>
    <property type="match status" value="1"/>
</dbReference>
<dbReference type="SUPFAM" id="SSF49785">
    <property type="entry name" value="Galactose-binding domain-like"/>
    <property type="match status" value="1"/>
</dbReference>
<keyword evidence="19" id="KW-1015">Disulfide bond</keyword>
<dbReference type="FunFam" id="1.10.510.10:FF:000019">
    <property type="entry name" value="Ephrin type-A receptor 5"/>
    <property type="match status" value="1"/>
</dbReference>
<dbReference type="PROSITE" id="PS00109">
    <property type="entry name" value="PROTEIN_KINASE_TYR"/>
    <property type="match status" value="1"/>
</dbReference>
<dbReference type="Gene3D" id="2.60.120.260">
    <property type="entry name" value="Galactose-binding domain-like"/>
    <property type="match status" value="1"/>
</dbReference>
<dbReference type="InterPro" id="IPR036116">
    <property type="entry name" value="FN3_sf"/>
</dbReference>
<dbReference type="PROSITE" id="PS50011">
    <property type="entry name" value="PROTEIN_KINASE_DOM"/>
    <property type="match status" value="1"/>
</dbReference>
<evidence type="ECO:0000256" key="1">
    <source>
        <dbReference type="ARBA" id="ARBA00004251"/>
    </source>
</evidence>
<dbReference type="GO" id="GO:0005005">
    <property type="term" value="F:transmembrane-ephrin receptor activity"/>
    <property type="evidence" value="ECO:0007669"/>
    <property type="project" value="TreeGrafter"/>
</dbReference>
<keyword evidence="16" id="KW-0325">Glycoprotein</keyword>
<dbReference type="InterPro" id="IPR001090">
    <property type="entry name" value="Ephrin_rcpt_lig-bd_dom"/>
</dbReference>
<dbReference type="InterPro" id="IPR001245">
    <property type="entry name" value="Ser-Thr/Tyr_kinase_cat_dom"/>
</dbReference>
<keyword evidence="13 21" id="KW-0472">Membrane</keyword>
<dbReference type="PROSITE" id="PS51550">
    <property type="entry name" value="EPH_LBD"/>
    <property type="match status" value="1"/>
</dbReference>
<dbReference type="Pfam" id="PF07714">
    <property type="entry name" value="PK_Tyr_Ser-Thr"/>
    <property type="match status" value="1"/>
</dbReference>
<evidence type="ECO:0000256" key="20">
    <source>
        <dbReference type="PROSITE-ProRule" id="PRU10141"/>
    </source>
</evidence>
<dbReference type="FunFam" id="1.10.150.50:FF:000001">
    <property type="entry name" value="Ephrin type-A receptor 5"/>
    <property type="match status" value="1"/>
</dbReference>
<dbReference type="Gene3D" id="1.10.510.10">
    <property type="entry name" value="Transferase(Phosphotransferase) domain 1"/>
    <property type="match status" value="1"/>
</dbReference>
<keyword evidence="8" id="KW-0677">Repeat</keyword>
<dbReference type="Pfam" id="PF00041">
    <property type="entry name" value="fn3"/>
    <property type="match status" value="2"/>
</dbReference>
<feature type="disulfide bond" evidence="19">
    <location>
        <begin position="76"/>
        <end position="88"/>
    </location>
</feature>
<dbReference type="SMART" id="SM00060">
    <property type="entry name" value="FN3"/>
    <property type="match status" value="2"/>
</dbReference>
<dbReference type="CDD" id="cd00063">
    <property type="entry name" value="FN3"/>
    <property type="match status" value="2"/>
</dbReference>
<evidence type="ECO:0000256" key="15">
    <source>
        <dbReference type="ARBA" id="ARBA00023170"/>
    </source>
</evidence>
<keyword evidence="27" id="KW-1185">Reference proteome</keyword>
<dbReference type="GO" id="GO:0005886">
    <property type="term" value="C:plasma membrane"/>
    <property type="evidence" value="ECO:0007669"/>
    <property type="project" value="UniProtKB-SubCell"/>
</dbReference>
<keyword evidence="15" id="KW-0675">Receptor</keyword>
<evidence type="ECO:0000256" key="16">
    <source>
        <dbReference type="ARBA" id="ARBA00023180"/>
    </source>
</evidence>
<dbReference type="Gene3D" id="2.60.40.10">
    <property type="entry name" value="Immunoglobulins"/>
    <property type="match status" value="2"/>
</dbReference>
<keyword evidence="4" id="KW-0597">Phosphoprotein</keyword>
<evidence type="ECO:0000256" key="8">
    <source>
        <dbReference type="ARBA" id="ARBA00022737"/>
    </source>
</evidence>
<reference evidence="26" key="1">
    <citation type="journal article" date="2023" name="Mol. Biol. Evol.">
        <title>Third-Generation Sequencing Reveals the Adaptive Role of the Epigenome in Three Deep-Sea Polychaetes.</title>
        <authorList>
            <person name="Perez M."/>
            <person name="Aroh O."/>
            <person name="Sun Y."/>
            <person name="Lan Y."/>
            <person name="Juniper S.K."/>
            <person name="Young C.R."/>
            <person name="Angers B."/>
            <person name="Qian P.Y."/>
        </authorList>
    </citation>
    <scope>NUCLEOTIDE SEQUENCE</scope>
    <source>
        <strain evidence="26">R07B-5</strain>
    </source>
</reference>
<dbReference type="InterPro" id="IPR017441">
    <property type="entry name" value="Protein_kinase_ATP_BS"/>
</dbReference>
<dbReference type="SUPFAM" id="SSF56112">
    <property type="entry name" value="Protein kinase-like (PK-like)"/>
    <property type="match status" value="1"/>
</dbReference>
<evidence type="ECO:0000313" key="26">
    <source>
        <dbReference type="EMBL" id="KAK2191095.1"/>
    </source>
</evidence>
<dbReference type="PIRSF" id="PIRSF000666">
    <property type="entry name" value="TyrPK_ephrin_receptor"/>
    <property type="match status" value="1"/>
</dbReference>
<feature type="domain" description="Fibronectin type-III" evidence="24">
    <location>
        <begin position="405"/>
        <end position="497"/>
    </location>
</feature>
<organism evidence="26 27">
    <name type="scientific">Ridgeia piscesae</name>
    <name type="common">Tubeworm</name>
    <dbReference type="NCBI Taxonomy" id="27915"/>
    <lineage>
        <taxon>Eukaryota</taxon>
        <taxon>Metazoa</taxon>
        <taxon>Spiralia</taxon>
        <taxon>Lophotrochozoa</taxon>
        <taxon>Annelida</taxon>
        <taxon>Polychaeta</taxon>
        <taxon>Sedentaria</taxon>
        <taxon>Canalipalpata</taxon>
        <taxon>Sabellida</taxon>
        <taxon>Siboglinidae</taxon>
        <taxon>Ridgeia</taxon>
    </lineage>
</organism>
<dbReference type="Pfam" id="PF00536">
    <property type="entry name" value="SAM_1"/>
    <property type="match status" value="1"/>
</dbReference>
<evidence type="ECO:0000259" key="24">
    <source>
        <dbReference type="PROSITE" id="PS50853"/>
    </source>
</evidence>
<dbReference type="InterPro" id="IPR011009">
    <property type="entry name" value="Kinase-like_dom_sf"/>
</dbReference>
<dbReference type="Pfam" id="PF01404">
    <property type="entry name" value="Ephrin_lbd"/>
    <property type="match status" value="1"/>
</dbReference>
<dbReference type="FunFam" id="2.10.50.10:FF:000001">
    <property type="entry name" value="Ephrin type-A receptor 5"/>
    <property type="match status" value="1"/>
</dbReference>
<dbReference type="PROSITE" id="PS50853">
    <property type="entry name" value="FN3"/>
    <property type="match status" value="2"/>
</dbReference>
<dbReference type="EMBL" id="JAODUO010000060">
    <property type="protein sequence ID" value="KAK2191095.1"/>
    <property type="molecule type" value="Genomic_DNA"/>
</dbReference>
<feature type="disulfide bond" evidence="19">
    <location>
        <begin position="41"/>
        <end position="160"/>
    </location>
</feature>
<dbReference type="SMART" id="SM00454">
    <property type="entry name" value="SAM"/>
    <property type="match status" value="1"/>
</dbReference>
<gene>
    <name evidence="26" type="ORF">NP493_61g00014</name>
</gene>
<dbReference type="AlphaFoldDB" id="A0AAD9UJ06"/>
<evidence type="ECO:0000256" key="14">
    <source>
        <dbReference type="ARBA" id="ARBA00023137"/>
    </source>
</evidence>
<dbReference type="GO" id="GO:0005524">
    <property type="term" value="F:ATP binding"/>
    <property type="evidence" value="ECO:0007669"/>
    <property type="project" value="UniProtKB-UniRule"/>
</dbReference>
<dbReference type="SMART" id="SM00219">
    <property type="entry name" value="TyrKc"/>
    <property type="match status" value="1"/>
</dbReference>
<feature type="domain" description="Eph LBD" evidence="25">
    <location>
        <begin position="1"/>
        <end position="178"/>
    </location>
</feature>
<comment type="subcellular location">
    <subcellularLocation>
        <location evidence="1">Cell membrane</location>
        <topology evidence="1">Single-pass type I membrane protein</topology>
    </subcellularLocation>
</comment>
<evidence type="ECO:0000256" key="13">
    <source>
        <dbReference type="ARBA" id="ARBA00023136"/>
    </source>
</evidence>
<dbReference type="PROSITE" id="PS00107">
    <property type="entry name" value="PROTEIN_KINASE_ATP"/>
    <property type="match status" value="1"/>
</dbReference>
<evidence type="ECO:0000256" key="6">
    <source>
        <dbReference type="ARBA" id="ARBA00022692"/>
    </source>
</evidence>
<sequence length="993" mass="111080">MSHVGVSDTLYNINHECFCLQWKEATWNTPSSDTQRIYTVCQVTKVEVKNWLRTPFIARGDAKRLYIEMTFTMRRCTKFPDPELLQQCKESFKLLYYESDSDIANSTYPAWSTSVYKHKDVIAADRTFTDNNNVVSNIETRDIALTKKGVYFAFFDEGGCTTLLSVRIYYIMCETVTVKFAIFPNTSTGLDETAVVPRNGACVNNAAIEKPPKNLCNQNGHWIFLSGGCKCMPGYEPHNGDKECKGCEVGKYKWRTGSESCLPCPSYSEAPNTKSVECRCLSGYYRNVNDDKSMPCTRPPSKVRNLTVTYHDPSMVNLSWRQPQDLGGRRDLYYTLECLGCADDEKVFYVPKKTGFNTTKVSVMGLEPNSRYKLLVFAMNGVSELSGTKSSSYVVAETDKAVNIKVRNLRLVSADAYQVLLQWDAPNGSHGGAELYEVKYYLKGHKGNTTRAILSQVTSITILGLQPSSEYLFLVRVKTVSGWGEYLKPFSVTTGTSTAKGKEPKITTLDGRVSSDSHQVNKSDSSIGVIAGSAVAVIVCMIIVIIMVVIFLRKNQRTCHEKNVSDCDNLHYTNVQCARLVDGTRILNNGLTLPLFTQPGALKSYIDPHTYEDPNQAVREFTKEIDASLITIESVLGGGEFGDVCKGYLSHHGKRTPVAIKTLKAGASDKNRLDFLTEASIMGQFDDPNVIYLEGVVTKNNPIMIVTEYMENGALDAFLRTNDGKFTVIQLVGLLRGIASGMCYLSEMGYVHRDLAARNILVNESLVCKVADFGLSREIESDDLDGAYTTKGGKIPVRWTAPEAIAYRKFTSASDCWSYGIVMWEVMSYGERPYWNWSNQDVIKAVEKGFRLTAPMDCPEAVHQLMLDCWQKERSHRPKFAAIVKTIDKLIRAPELLRKIAKPRPSQFLNPNMPDLTQLTGIEDWLTSIKMERYAENFSRAGYTRMDQVAQITPKNLENLGITLAGHQKKIMNSVQMLRVQLGGAQVSEGFLV</sequence>
<dbReference type="Gene3D" id="2.10.50.10">
    <property type="entry name" value="Tumor Necrosis Factor Receptor, subunit A, domain 2"/>
    <property type="match status" value="1"/>
</dbReference>
<dbReference type="InterPro" id="IPR016257">
    <property type="entry name" value="Tyr_kinase_ephrin_rcpt"/>
</dbReference>
<feature type="transmembrane region" description="Helical" evidence="21">
    <location>
        <begin position="527"/>
        <end position="552"/>
    </location>
</feature>
<feature type="binding site" evidence="18">
    <location>
        <begin position="636"/>
        <end position="644"/>
    </location>
    <ligand>
        <name>ATP</name>
        <dbReference type="ChEBI" id="CHEBI:30616"/>
    </ligand>
</feature>
<evidence type="ECO:0000256" key="19">
    <source>
        <dbReference type="PIRSR" id="PIRSR000666-3"/>
    </source>
</evidence>
<comment type="caution">
    <text evidence="26">The sequence shown here is derived from an EMBL/GenBank/DDBJ whole genome shotgun (WGS) entry which is preliminary data.</text>
</comment>
<evidence type="ECO:0000313" key="27">
    <source>
        <dbReference type="Proteomes" id="UP001209878"/>
    </source>
</evidence>
<dbReference type="Gene3D" id="3.30.200.20">
    <property type="entry name" value="Phosphorylase Kinase, domain 1"/>
    <property type="match status" value="1"/>
</dbReference>
<evidence type="ECO:0000256" key="17">
    <source>
        <dbReference type="PIRSR" id="PIRSR000666-1"/>
    </source>
</evidence>
<feature type="domain" description="SAM" evidence="23">
    <location>
        <begin position="917"/>
        <end position="981"/>
    </location>
</feature>
<dbReference type="InterPro" id="IPR003961">
    <property type="entry name" value="FN3_dom"/>
</dbReference>
<feature type="binding site" evidence="18 20">
    <location>
        <position position="661"/>
    </location>
    <ligand>
        <name>ATP</name>
        <dbReference type="ChEBI" id="CHEBI:30616"/>
    </ligand>
</feature>
<dbReference type="CDD" id="cd09488">
    <property type="entry name" value="SAM_EPH-R"/>
    <property type="match status" value="1"/>
</dbReference>
<dbReference type="InterPro" id="IPR000719">
    <property type="entry name" value="Prot_kinase_dom"/>
</dbReference>
<dbReference type="InterPro" id="IPR008979">
    <property type="entry name" value="Galactose-bd-like_sf"/>
</dbReference>
<accession>A0AAD9UJ06</accession>
<dbReference type="CDD" id="cd05033">
    <property type="entry name" value="PTKc_EphR"/>
    <property type="match status" value="1"/>
</dbReference>
<evidence type="ECO:0000259" key="25">
    <source>
        <dbReference type="PROSITE" id="PS51550"/>
    </source>
</evidence>
<evidence type="ECO:0000256" key="12">
    <source>
        <dbReference type="ARBA" id="ARBA00022989"/>
    </source>
</evidence>
<dbReference type="Pfam" id="PF14575">
    <property type="entry name" value="EphA2_TM"/>
    <property type="match status" value="1"/>
</dbReference>
<dbReference type="PROSITE" id="PS50105">
    <property type="entry name" value="SAM_DOMAIN"/>
    <property type="match status" value="1"/>
</dbReference>
<dbReference type="SUPFAM" id="SSF49265">
    <property type="entry name" value="Fibronectin type III"/>
    <property type="match status" value="1"/>
</dbReference>
<dbReference type="PANTHER" id="PTHR46877:SF14">
    <property type="entry name" value="RECEPTOR PROTEIN-TYROSINE KINASE"/>
    <property type="match status" value="1"/>
</dbReference>